<evidence type="ECO:0000313" key="3">
    <source>
        <dbReference type="Proteomes" id="UP001154329"/>
    </source>
</evidence>
<evidence type="ECO:0000256" key="1">
    <source>
        <dbReference type="SAM" id="Phobius"/>
    </source>
</evidence>
<keyword evidence="1" id="KW-1133">Transmembrane helix</keyword>
<dbReference type="EMBL" id="OU899034">
    <property type="protein sequence ID" value="CAH1716683.1"/>
    <property type="molecule type" value="Genomic_DNA"/>
</dbReference>
<keyword evidence="1" id="KW-0812">Transmembrane</keyword>
<name>A0A9P0ITJ3_APHGO</name>
<feature type="transmembrane region" description="Helical" evidence="1">
    <location>
        <begin position="63"/>
        <end position="84"/>
    </location>
</feature>
<organism evidence="2 3">
    <name type="scientific">Aphis gossypii</name>
    <name type="common">Cotton aphid</name>
    <dbReference type="NCBI Taxonomy" id="80765"/>
    <lineage>
        <taxon>Eukaryota</taxon>
        <taxon>Metazoa</taxon>
        <taxon>Ecdysozoa</taxon>
        <taxon>Arthropoda</taxon>
        <taxon>Hexapoda</taxon>
        <taxon>Insecta</taxon>
        <taxon>Pterygota</taxon>
        <taxon>Neoptera</taxon>
        <taxon>Paraneoptera</taxon>
        <taxon>Hemiptera</taxon>
        <taxon>Sternorrhyncha</taxon>
        <taxon>Aphidomorpha</taxon>
        <taxon>Aphidoidea</taxon>
        <taxon>Aphididae</taxon>
        <taxon>Aphidini</taxon>
        <taxon>Aphis</taxon>
        <taxon>Aphis</taxon>
    </lineage>
</organism>
<keyword evidence="1" id="KW-0472">Membrane</keyword>
<dbReference type="Proteomes" id="UP001154329">
    <property type="component" value="Chromosome 1"/>
</dbReference>
<keyword evidence="3" id="KW-1185">Reference proteome</keyword>
<protein>
    <submittedName>
        <fullName evidence="2">Uncharacterized protein</fullName>
    </submittedName>
</protein>
<reference evidence="2" key="1">
    <citation type="submission" date="2022-02" db="EMBL/GenBank/DDBJ databases">
        <authorList>
            <person name="King R."/>
        </authorList>
    </citation>
    <scope>NUCLEOTIDE SEQUENCE</scope>
</reference>
<proteinExistence type="predicted"/>
<reference evidence="2" key="2">
    <citation type="submission" date="2022-10" db="EMBL/GenBank/DDBJ databases">
        <authorList>
            <consortium name="ENA_rothamsted_submissions"/>
            <consortium name="culmorum"/>
            <person name="King R."/>
        </authorList>
    </citation>
    <scope>NUCLEOTIDE SEQUENCE</scope>
</reference>
<dbReference type="AlphaFoldDB" id="A0A9P0ITJ3"/>
<sequence>MQFGRQITLSETTRHEYSKVEFLCSPFEFLENAIFVSWVDFKGTTYNSNNMSVLINFSDNPNILPIFGLILSIFIQINNIPFFICKIYENKYFDEHFQAYNVQLTEKLICCSVEQLDCVHPTVHCVLSNGLSYISS</sequence>
<accession>A0A9P0ITJ3</accession>
<evidence type="ECO:0000313" key="2">
    <source>
        <dbReference type="EMBL" id="CAH1716683.1"/>
    </source>
</evidence>
<gene>
    <name evidence="2" type="ORF">APHIGO_LOCUS3663</name>
</gene>